<keyword evidence="2" id="KW-1185">Reference proteome</keyword>
<accession>A0ABQ0LMQ5</accession>
<reference evidence="1" key="1">
    <citation type="submission" date="2014-09" db="EMBL/GenBank/DDBJ databases">
        <title>Genome sequence of the luminous mushroom Mycena chlorophos for searching fungal bioluminescence genes.</title>
        <authorList>
            <person name="Tanaka Y."/>
            <person name="Kasuga D."/>
            <person name="Oba Y."/>
            <person name="Hase S."/>
            <person name="Sato K."/>
            <person name="Oba Y."/>
            <person name="Sakakibara Y."/>
        </authorList>
    </citation>
    <scope>NUCLEOTIDE SEQUENCE</scope>
</reference>
<name>A0ABQ0LMQ5_MYCCL</name>
<dbReference type="InterPro" id="IPR032675">
    <property type="entry name" value="LRR_dom_sf"/>
</dbReference>
<evidence type="ECO:0008006" key="3">
    <source>
        <dbReference type="Google" id="ProtNLM"/>
    </source>
</evidence>
<proteinExistence type="predicted"/>
<evidence type="ECO:0000313" key="2">
    <source>
        <dbReference type="Proteomes" id="UP000815677"/>
    </source>
</evidence>
<gene>
    <name evidence="1" type="ORF">MCHLO_09423</name>
</gene>
<protein>
    <recommendedName>
        <fullName evidence="3">F-box domain-containing protein</fullName>
    </recommendedName>
</protein>
<sequence length="658" mass="73497">MAVHLPDEILSEILAPALRVPDSAFADNSRGASPFANYTESTSAYLVVCKSLKQEALATALSHNEQLGHFVKKLRVEGGFGISMHTVLSRIPNVTDLYLSLDIISPEKTEGLCKGLRLISPTRLILQCHEHKLLQNKHYLALIEELHRVIPKWDRLVALAAADNIFNEQHNAILSCLDACKRIQSLTTPRSSCAIHIVRKLASCPIREVYIRAPMTEVDLAICASHSELRKLSVSAPILEPPKIELVETVALPQSLNPSFTPMANVSNEIRDLVWSRVLQLAMGLQLSRGSQKKLKNQNLPFLLVSKEFYRLGLPLFYADVVLRRTRHPVDLLTVLRARPDLGACILSISGNGYTTMEPDPELASRFEIDISSDESWGPDRSRLVRPSADDAREAILEVIPHLTRLQQFTLFAIRGFRQPIDSLPISWDTVERLGRGAGASLRELSISVFGPQSGEKVLPAIFASFTRLEILRWKGWVAFDLDKADPDVLAPGLPLLCELEVRGADPSLFDVLAVIKPPRLQRFTVRQGVDGAACTAFMRECGPTIEHLDVPIEFVNSLTSSVLDSCSRLVTLKLSWLEFECEDLPSSHVLSPNNTAEYLQKVIFVADVRSPHADISPAHWTEYFIQLPFEKSLPALRELHFRSLEWPTSQREINKDP</sequence>
<evidence type="ECO:0000313" key="1">
    <source>
        <dbReference type="EMBL" id="GAT52367.1"/>
    </source>
</evidence>
<dbReference type="EMBL" id="DF847730">
    <property type="protein sequence ID" value="GAT52367.1"/>
    <property type="molecule type" value="Genomic_DNA"/>
</dbReference>
<organism evidence="1 2">
    <name type="scientific">Mycena chlorophos</name>
    <name type="common">Agaric fungus</name>
    <name type="synonym">Agaricus chlorophos</name>
    <dbReference type="NCBI Taxonomy" id="658473"/>
    <lineage>
        <taxon>Eukaryota</taxon>
        <taxon>Fungi</taxon>
        <taxon>Dikarya</taxon>
        <taxon>Basidiomycota</taxon>
        <taxon>Agaricomycotina</taxon>
        <taxon>Agaricomycetes</taxon>
        <taxon>Agaricomycetidae</taxon>
        <taxon>Agaricales</taxon>
        <taxon>Marasmiineae</taxon>
        <taxon>Mycenaceae</taxon>
        <taxon>Mycena</taxon>
    </lineage>
</organism>
<dbReference type="Gene3D" id="3.80.10.10">
    <property type="entry name" value="Ribonuclease Inhibitor"/>
    <property type="match status" value="1"/>
</dbReference>
<dbReference type="Proteomes" id="UP000815677">
    <property type="component" value="Unassembled WGS sequence"/>
</dbReference>